<proteinExistence type="inferred from homology"/>
<dbReference type="InterPro" id="IPR016098">
    <property type="entry name" value="CAP/MinC_C"/>
</dbReference>
<dbReference type="eggNOG" id="KOG2512">
    <property type="taxonomic scope" value="Eukaryota"/>
</dbReference>
<reference evidence="4 5" key="1">
    <citation type="submission" date="2010-05" db="EMBL/GenBank/DDBJ databases">
        <title>The Genome Sequence of Thecamonas trahens ATCC 50062.</title>
        <authorList>
            <consortium name="The Broad Institute Genome Sequencing Platform"/>
            <person name="Russ C."/>
            <person name="Cuomo C."/>
            <person name="Shea T."/>
            <person name="Young S.K."/>
            <person name="Zeng Q."/>
            <person name="Koehrsen M."/>
            <person name="Haas B."/>
            <person name="Borodovsky M."/>
            <person name="Guigo R."/>
            <person name="Alvarado L."/>
            <person name="Berlin A."/>
            <person name="Bochicchio J."/>
            <person name="Borenstein D."/>
            <person name="Chapman S."/>
            <person name="Chen Z."/>
            <person name="Freedman E."/>
            <person name="Gellesch M."/>
            <person name="Goldberg J."/>
            <person name="Griggs A."/>
            <person name="Gujja S."/>
            <person name="Heilman E."/>
            <person name="Heiman D."/>
            <person name="Hepburn T."/>
            <person name="Howarth C."/>
            <person name="Jen D."/>
            <person name="Larson L."/>
            <person name="Mehta T."/>
            <person name="Park D."/>
            <person name="Pearson M."/>
            <person name="Roberts A."/>
            <person name="Saif S."/>
            <person name="Shenoy N."/>
            <person name="Sisk P."/>
            <person name="Stolte C."/>
            <person name="Sykes S."/>
            <person name="Thomson T."/>
            <person name="Walk T."/>
            <person name="White J."/>
            <person name="Yandava C."/>
            <person name="Burger G."/>
            <person name="Gray M.W."/>
            <person name="Holland P.W.H."/>
            <person name="King N."/>
            <person name="Lang F.B.F."/>
            <person name="Roger A.J."/>
            <person name="Ruiz-Trillo I."/>
            <person name="Lander E."/>
            <person name="Nusbaum C."/>
        </authorList>
    </citation>
    <scope>NUCLEOTIDE SEQUENCE [LARGE SCALE GENOMIC DNA]</scope>
    <source>
        <strain evidence="4 5">ATCC 50062</strain>
    </source>
</reference>
<sequence length="387" mass="39705">MADTGQVRRIPRRANRPDPADYRFRGLTDTVAVKPPGSINGEQFIIDTCSGCELYVLDHTATVSIDECTDCRIVLGPCASSVFVRSCARVVVVVACQQFRLRDTTASTIALHAGTKPIIEDAKAISLAPYPLAYPGIDAHFAAAGLVPANSVWADIYDFTAVEAHKAGASSAAAAFSFVPWGAALGRLFSHLTGDELGELLVSLDPATGVVPCTLGREPDAASAHAFVGLSGPAAAPLAVAACLAKVWEAAQAVAGAPSLESLPFVLVKSAATPALDAALADTMFAPVASVASTVAARLANKPFIGLWFAALPERWPGEGSGPSDGPPPRSLAALLRSAVASWAAAGLEPSPDARFAAYVAPDSAAASEAAQAFFAEAADAWQGNAL</sequence>
<dbReference type="OrthoDB" id="194775at2759"/>
<dbReference type="RefSeq" id="XP_013762114.1">
    <property type="nucleotide sequence ID" value="XM_013906660.1"/>
</dbReference>
<dbReference type="InterPro" id="IPR012945">
    <property type="entry name" value="Tubulin-bd_cofactor_C_dom"/>
</dbReference>
<dbReference type="GO" id="GO:0005096">
    <property type="term" value="F:GTPase activator activity"/>
    <property type="evidence" value="ECO:0007669"/>
    <property type="project" value="InterPro"/>
</dbReference>
<dbReference type="AlphaFoldDB" id="A0A0L0DIT7"/>
<dbReference type="GO" id="GO:0000166">
    <property type="term" value="F:nucleotide binding"/>
    <property type="evidence" value="ECO:0007669"/>
    <property type="project" value="UniProtKB-KW"/>
</dbReference>
<dbReference type="Gene3D" id="2.160.20.70">
    <property type="match status" value="1"/>
</dbReference>
<feature type="domain" description="C-CAP/cofactor C-like" evidence="3">
    <location>
        <begin position="11"/>
        <end position="161"/>
    </location>
</feature>
<dbReference type="InterPro" id="IPR017901">
    <property type="entry name" value="C-CAP_CF_C-like"/>
</dbReference>
<dbReference type="InterPro" id="IPR039093">
    <property type="entry name" value="XRP2"/>
</dbReference>
<keyword evidence="5" id="KW-1185">Reference proteome</keyword>
<dbReference type="GO" id="GO:0005929">
    <property type="term" value="C:cilium"/>
    <property type="evidence" value="ECO:0007669"/>
    <property type="project" value="TreeGrafter"/>
</dbReference>
<dbReference type="SMART" id="SM00673">
    <property type="entry name" value="CARP"/>
    <property type="match status" value="2"/>
</dbReference>
<accession>A0A0L0DIT7</accession>
<dbReference type="Proteomes" id="UP000054408">
    <property type="component" value="Unassembled WGS sequence"/>
</dbReference>
<name>A0A0L0DIT7_THETB</name>
<dbReference type="GeneID" id="25560712"/>
<dbReference type="EMBL" id="GL349436">
    <property type="protein sequence ID" value="KNC52110.1"/>
    <property type="molecule type" value="Genomic_DNA"/>
</dbReference>
<evidence type="ECO:0000259" key="3">
    <source>
        <dbReference type="PROSITE" id="PS51329"/>
    </source>
</evidence>
<dbReference type="Pfam" id="PF07986">
    <property type="entry name" value="TBCC"/>
    <property type="match status" value="1"/>
</dbReference>
<comment type="similarity">
    <text evidence="1">Belongs to the TBCC family.</text>
</comment>
<organism evidence="4 5">
    <name type="scientific">Thecamonas trahens ATCC 50062</name>
    <dbReference type="NCBI Taxonomy" id="461836"/>
    <lineage>
        <taxon>Eukaryota</taxon>
        <taxon>Apusozoa</taxon>
        <taxon>Apusomonadida</taxon>
        <taxon>Apusomonadidae</taxon>
        <taxon>Thecamonas</taxon>
    </lineage>
</organism>
<dbReference type="InterPro" id="IPR006599">
    <property type="entry name" value="CARP_motif"/>
</dbReference>
<evidence type="ECO:0000256" key="2">
    <source>
        <dbReference type="ARBA" id="ARBA00022741"/>
    </source>
</evidence>
<dbReference type="PANTHER" id="PTHR15440:SF0">
    <property type="entry name" value="PROTEIN XRP2"/>
    <property type="match status" value="1"/>
</dbReference>
<dbReference type="PROSITE" id="PS51329">
    <property type="entry name" value="C_CAP_COFACTOR_C"/>
    <property type="match status" value="1"/>
</dbReference>
<dbReference type="GO" id="GO:1990075">
    <property type="term" value="C:periciliary membrane compartment"/>
    <property type="evidence" value="ECO:0007669"/>
    <property type="project" value="TreeGrafter"/>
</dbReference>
<evidence type="ECO:0000313" key="5">
    <source>
        <dbReference type="Proteomes" id="UP000054408"/>
    </source>
</evidence>
<dbReference type="GO" id="GO:0006892">
    <property type="term" value="P:post-Golgi vesicle-mediated transport"/>
    <property type="evidence" value="ECO:0007669"/>
    <property type="project" value="TreeGrafter"/>
</dbReference>
<protein>
    <recommendedName>
        <fullName evidence="3">C-CAP/cofactor C-like domain-containing protein</fullName>
    </recommendedName>
</protein>
<evidence type="ECO:0000313" key="4">
    <source>
        <dbReference type="EMBL" id="KNC52110.1"/>
    </source>
</evidence>
<dbReference type="PANTHER" id="PTHR15440">
    <property type="entry name" value="XRP2 PROTEIN"/>
    <property type="match status" value="1"/>
</dbReference>
<evidence type="ECO:0000256" key="1">
    <source>
        <dbReference type="ARBA" id="ARBA00008848"/>
    </source>
</evidence>
<keyword evidence="2" id="KW-0547">Nucleotide-binding</keyword>
<dbReference type="STRING" id="461836.A0A0L0DIT7"/>
<gene>
    <name evidence="4" type="ORF">AMSG_00937</name>
</gene>